<protein>
    <submittedName>
        <fullName evidence="1">Uncharacterized protein</fullName>
    </submittedName>
</protein>
<name>A0A0N1NVN3_9EURO</name>
<reference evidence="1 2" key="1">
    <citation type="submission" date="2015-06" db="EMBL/GenBank/DDBJ databases">
        <title>Draft genome of the ant-associated black yeast Phialophora attae CBS 131958.</title>
        <authorList>
            <person name="Moreno L.F."/>
            <person name="Stielow B.J."/>
            <person name="de Hoog S."/>
            <person name="Vicente V.A."/>
            <person name="Weiss V.A."/>
            <person name="de Vries M."/>
            <person name="Cruz L.M."/>
            <person name="Souza E.M."/>
        </authorList>
    </citation>
    <scope>NUCLEOTIDE SEQUENCE [LARGE SCALE GENOMIC DNA]</scope>
    <source>
        <strain evidence="1 2">CBS 131958</strain>
    </source>
</reference>
<dbReference type="EMBL" id="LFJN01000045">
    <property type="protein sequence ID" value="KPI35040.1"/>
    <property type="molecule type" value="Genomic_DNA"/>
</dbReference>
<sequence>MSPEEEQAIFARIADRLRWEELPQIKIGSRLSLSANDWLSAGDVSILPLEIWKMIGDYVVADLESEVGADRLARPYGEVPDDPPDVYRDQYDYYGEQKSPWHRKSMIDFRQRWRPLKLYHAIKPLRASMDTYFRRNWVENASFWVRRVYAGLRPGYWVSMFKEFRGPNDEFAVFCGNYVTCGSLRNEPVGGDSETNIKVSKVIQELREDQPGYHSLIFMRIEDGMTDLLPIDLEYPTQDNGYCFVFRWRPYIDLLHAQQSEYPTSLVECVHTRYTSLNLAWDVCGHDAGMKSLLLSQRINLTDLSAIGGDGRNVEARRAMRLDLALESGRLQHGDSERTERLHTRYARLDEEHVAYCLLQIMMLAELKLKW</sequence>
<evidence type="ECO:0000313" key="1">
    <source>
        <dbReference type="EMBL" id="KPI35040.1"/>
    </source>
</evidence>
<proteinExistence type="predicted"/>
<dbReference type="RefSeq" id="XP_017995003.1">
    <property type="nucleotide sequence ID" value="XM_018147563.1"/>
</dbReference>
<accession>A0A0N1NVN3</accession>
<dbReference type="AlphaFoldDB" id="A0A0N1NVN3"/>
<dbReference type="Proteomes" id="UP000038010">
    <property type="component" value="Unassembled WGS sequence"/>
</dbReference>
<dbReference type="GeneID" id="28739443"/>
<comment type="caution">
    <text evidence="1">The sequence shown here is derived from an EMBL/GenBank/DDBJ whole genome shotgun (WGS) entry which is preliminary data.</text>
</comment>
<keyword evidence="2" id="KW-1185">Reference proteome</keyword>
<gene>
    <name evidence="1" type="ORF">AB675_7212</name>
</gene>
<dbReference type="OrthoDB" id="4494427at2759"/>
<dbReference type="VEuPathDB" id="FungiDB:AB675_7212"/>
<evidence type="ECO:0000313" key="2">
    <source>
        <dbReference type="Proteomes" id="UP000038010"/>
    </source>
</evidence>
<organism evidence="1 2">
    <name type="scientific">Cyphellophora attinorum</name>
    <dbReference type="NCBI Taxonomy" id="1664694"/>
    <lineage>
        <taxon>Eukaryota</taxon>
        <taxon>Fungi</taxon>
        <taxon>Dikarya</taxon>
        <taxon>Ascomycota</taxon>
        <taxon>Pezizomycotina</taxon>
        <taxon>Eurotiomycetes</taxon>
        <taxon>Chaetothyriomycetidae</taxon>
        <taxon>Chaetothyriales</taxon>
        <taxon>Cyphellophoraceae</taxon>
        <taxon>Cyphellophora</taxon>
    </lineage>
</organism>